<dbReference type="eggNOG" id="COG1819">
    <property type="taxonomic scope" value="Bacteria"/>
</dbReference>
<sequence>MKIGFVSMPHAGHLNPMTALARKLQSRGYEVVFLGLPDAEPMVRSANLAFVPYCEKQYPAGFIAAAYAQAAELQGLDAVRYSAEHVHAALLRDSLEYLPEKLKEAGIEGLVLDTVHFFFGLIPMSLGMPYVHIWNILPTDLSGTSPASFLGWRHEISPEAAARNLEGLRSVGALFAPVLAVAKPFAEKEGLQVDWSAPGATLSPSAIITQIPREFDYPNIPWPPAFHYAGPFHDDQGREPVPFPWEKLTGAPLIYASLGTLLNGQKEIYNIIFEVAARLPEMQFVVPVGGNVSLEDLVTAPPNMIAVRKAPQIDLLKRAALCITHAGLNTTLECLGKGVPMVAMPIGFDQPGIAARIAYHGAGELLERSDLTVDALLKLVQKVLTVPDYREKALYFQKVIAETRGLDRAADIMEQAFRRTN</sequence>
<name>E8V583_TERSS</name>
<dbReference type="KEGG" id="tsa:AciPR4_3010"/>
<evidence type="ECO:0000313" key="2">
    <source>
        <dbReference type="Proteomes" id="UP000006844"/>
    </source>
</evidence>
<accession>E8V583</accession>
<gene>
    <name evidence="1" type="ordered locus">AciPR4_3010</name>
</gene>
<keyword evidence="2" id="KW-1185">Reference proteome</keyword>
<dbReference type="AlphaFoldDB" id="E8V583"/>
<dbReference type="HOGENOM" id="CLU_000537_7_1_0"/>
<protein>
    <submittedName>
        <fullName evidence="1">Glycosyltransferase, MGT family</fullName>
    </submittedName>
</protein>
<dbReference type="Gene3D" id="3.40.50.2000">
    <property type="entry name" value="Glycogen Phosphorylase B"/>
    <property type="match status" value="2"/>
</dbReference>
<dbReference type="STRING" id="401053.AciPR4_3010"/>
<keyword evidence="1" id="KW-0808">Transferase</keyword>
<proteinExistence type="predicted"/>
<dbReference type="InterPro" id="IPR002213">
    <property type="entry name" value="UDP_glucos_trans"/>
</dbReference>
<dbReference type="Pfam" id="PF00201">
    <property type="entry name" value="UDPGT"/>
    <property type="match status" value="1"/>
</dbReference>
<organism evidence="1 2">
    <name type="scientific">Terriglobus saanensis (strain ATCC BAA-1853 / DSM 23119 / SP1PR4)</name>
    <dbReference type="NCBI Taxonomy" id="401053"/>
    <lineage>
        <taxon>Bacteria</taxon>
        <taxon>Pseudomonadati</taxon>
        <taxon>Acidobacteriota</taxon>
        <taxon>Terriglobia</taxon>
        <taxon>Terriglobales</taxon>
        <taxon>Acidobacteriaceae</taxon>
        <taxon>Terriglobus</taxon>
    </lineage>
</organism>
<dbReference type="Proteomes" id="UP000006844">
    <property type="component" value="Chromosome"/>
</dbReference>
<evidence type="ECO:0000313" key="1">
    <source>
        <dbReference type="EMBL" id="ADV83770.1"/>
    </source>
</evidence>
<reference evidence="1 2" key="1">
    <citation type="journal article" date="2012" name="Stand. Genomic Sci.">
        <title>Complete genome sequence of Terriglobus saanensis type strain SP1PR4(T), an Acidobacteria from tundra soil.</title>
        <authorList>
            <person name="Rawat S.R."/>
            <person name="Mannisto M.K."/>
            <person name="Starovoytov V."/>
            <person name="Goodwin L."/>
            <person name="Nolan M."/>
            <person name="Hauser L."/>
            <person name="Land M."/>
            <person name="Davenport K.W."/>
            <person name="Woyke T."/>
            <person name="Haggblom M.M."/>
        </authorList>
    </citation>
    <scope>NUCLEOTIDE SEQUENCE</scope>
    <source>
        <strain evidence="2">ATCC BAA-1853 / DSM 23119 / SP1PR4</strain>
    </source>
</reference>
<dbReference type="GO" id="GO:0017000">
    <property type="term" value="P:antibiotic biosynthetic process"/>
    <property type="evidence" value="ECO:0007669"/>
    <property type="project" value="UniProtKB-ARBA"/>
</dbReference>
<dbReference type="RefSeq" id="WP_013569501.1">
    <property type="nucleotide sequence ID" value="NC_014963.1"/>
</dbReference>
<dbReference type="CDD" id="cd03784">
    <property type="entry name" value="GT1_Gtf-like"/>
    <property type="match status" value="1"/>
</dbReference>
<dbReference type="InterPro" id="IPR050426">
    <property type="entry name" value="Glycosyltransferase_28"/>
</dbReference>
<dbReference type="OrthoDB" id="9805366at2"/>
<dbReference type="PANTHER" id="PTHR48050">
    <property type="entry name" value="STEROL 3-BETA-GLUCOSYLTRANSFERASE"/>
    <property type="match status" value="1"/>
</dbReference>
<dbReference type="SUPFAM" id="SSF53756">
    <property type="entry name" value="UDP-Glycosyltransferase/glycogen phosphorylase"/>
    <property type="match status" value="1"/>
</dbReference>
<dbReference type="PANTHER" id="PTHR48050:SF13">
    <property type="entry name" value="STEROL 3-BETA-GLUCOSYLTRANSFERASE UGT80A2"/>
    <property type="match status" value="1"/>
</dbReference>
<dbReference type="EMBL" id="CP002467">
    <property type="protein sequence ID" value="ADV83770.1"/>
    <property type="molecule type" value="Genomic_DNA"/>
</dbReference>
<dbReference type="GO" id="GO:0008194">
    <property type="term" value="F:UDP-glycosyltransferase activity"/>
    <property type="evidence" value="ECO:0007669"/>
    <property type="project" value="InterPro"/>
</dbReference>